<reference evidence="1" key="1">
    <citation type="submission" date="2019-06" db="EMBL/GenBank/DDBJ databases">
        <authorList>
            <person name="Le Quere A."/>
            <person name="Colella S."/>
        </authorList>
    </citation>
    <scope>NUCLEOTIDE SEQUENCE</scope>
    <source>
        <strain evidence="1">EmedicaeMD41</strain>
    </source>
</reference>
<sequence length="35" mass="3906">MQWAGSPAVVHHIEEIAAVVELQFDDPAVRIKSDF</sequence>
<dbReference type="Proteomes" id="UP000507954">
    <property type="component" value="Unassembled WGS sequence"/>
</dbReference>
<proteinExistence type="predicted"/>
<gene>
    <name evidence="1" type="ORF">EMEDMD4_90066</name>
</gene>
<dbReference type="EMBL" id="CABFNB010000161">
    <property type="protein sequence ID" value="VTZ65574.1"/>
    <property type="molecule type" value="Genomic_DNA"/>
</dbReference>
<name>A0A508XB82_9HYPH</name>
<accession>A0A508XB82</accession>
<organism evidence="1">
    <name type="scientific">Sinorhizobium medicae</name>
    <dbReference type="NCBI Taxonomy" id="110321"/>
    <lineage>
        <taxon>Bacteria</taxon>
        <taxon>Pseudomonadati</taxon>
        <taxon>Pseudomonadota</taxon>
        <taxon>Alphaproteobacteria</taxon>
        <taxon>Hyphomicrobiales</taxon>
        <taxon>Rhizobiaceae</taxon>
        <taxon>Sinorhizobium/Ensifer group</taxon>
        <taxon>Sinorhizobium</taxon>
    </lineage>
</organism>
<dbReference type="AlphaFoldDB" id="A0A508XB82"/>
<protein>
    <submittedName>
        <fullName evidence="1">Uncharacterized protein</fullName>
    </submittedName>
</protein>
<evidence type="ECO:0000313" key="1">
    <source>
        <dbReference type="EMBL" id="VTZ65574.1"/>
    </source>
</evidence>